<gene>
    <name evidence="3" type="ORF">SI7747_17019182</name>
</gene>
<feature type="compositionally biased region" description="Pro residues" evidence="1">
    <location>
        <begin position="162"/>
        <end position="179"/>
    </location>
</feature>
<dbReference type="PANTHER" id="PTHR42648">
    <property type="entry name" value="TRANSPOSASE, PUTATIVE-RELATED"/>
    <property type="match status" value="1"/>
</dbReference>
<dbReference type="Pfam" id="PF25597">
    <property type="entry name" value="SH3_retrovirus"/>
    <property type="match status" value="1"/>
</dbReference>
<evidence type="ECO:0000313" key="4">
    <source>
        <dbReference type="Proteomes" id="UP001189122"/>
    </source>
</evidence>
<name>A0A7I8JRH0_SPIIN</name>
<organism evidence="3">
    <name type="scientific">Spirodela intermedia</name>
    <name type="common">Intermediate duckweed</name>
    <dbReference type="NCBI Taxonomy" id="51605"/>
    <lineage>
        <taxon>Eukaryota</taxon>
        <taxon>Viridiplantae</taxon>
        <taxon>Streptophyta</taxon>
        <taxon>Embryophyta</taxon>
        <taxon>Tracheophyta</taxon>
        <taxon>Spermatophyta</taxon>
        <taxon>Magnoliopsida</taxon>
        <taxon>Liliopsida</taxon>
        <taxon>Araceae</taxon>
        <taxon>Lemnoideae</taxon>
        <taxon>Spirodela</taxon>
    </lineage>
</organism>
<feature type="region of interest" description="Disordered" evidence="1">
    <location>
        <begin position="119"/>
        <end position="140"/>
    </location>
</feature>
<accession>A0A7I8JRH0</accession>
<dbReference type="EMBL" id="CACRZD030000017">
    <property type="protein sequence ID" value="CAA6672766.1"/>
    <property type="molecule type" value="Genomic_DNA"/>
</dbReference>
<dbReference type="InterPro" id="IPR057670">
    <property type="entry name" value="SH3_retrovirus"/>
</dbReference>
<evidence type="ECO:0000313" key="3">
    <source>
        <dbReference type="EMBL" id="CAA2633694.1"/>
    </source>
</evidence>
<feature type="compositionally biased region" description="Pro residues" evidence="1">
    <location>
        <begin position="124"/>
        <end position="140"/>
    </location>
</feature>
<keyword evidence="4" id="KW-1185">Reference proteome</keyword>
<sequence>MTPFEVWHGKKPAVHHLKVFGCIAYVLNTTPHLKKLEDRGRKMIFIGYEYGSKAYRAYDPTARRVHVTRDVVFDENAQWDWGSGAKQGDAGSHDDMFTLEYAVGNQVPPELDGAIEVLDDDAPGPEPMSPPSLPPVPPPSVTSAACIATDHHLTFIHRRHLPPPPPPFHRTPSPTPPSPSTAAVPPSALSHLLLPECG</sequence>
<dbReference type="PANTHER" id="PTHR42648:SF25">
    <property type="entry name" value="RNA-DIRECTED DNA POLYMERASE"/>
    <property type="match status" value="1"/>
</dbReference>
<evidence type="ECO:0000256" key="1">
    <source>
        <dbReference type="SAM" id="MobiDB-lite"/>
    </source>
</evidence>
<reference evidence="3 4" key="1">
    <citation type="submission" date="2019-12" db="EMBL/GenBank/DDBJ databases">
        <authorList>
            <person name="Scholz U."/>
            <person name="Mascher M."/>
            <person name="Fiebig A."/>
        </authorList>
    </citation>
    <scope>NUCLEOTIDE SEQUENCE</scope>
</reference>
<evidence type="ECO:0000259" key="2">
    <source>
        <dbReference type="Pfam" id="PF25597"/>
    </source>
</evidence>
<feature type="domain" description="Retroviral polymerase SH3-like" evidence="2">
    <location>
        <begin position="22"/>
        <end position="84"/>
    </location>
</feature>
<protein>
    <recommendedName>
        <fullName evidence="2">Retroviral polymerase SH3-like domain-containing protein</fullName>
    </recommendedName>
</protein>
<dbReference type="InterPro" id="IPR039537">
    <property type="entry name" value="Retrotran_Ty1/copia-like"/>
</dbReference>
<proteinExistence type="predicted"/>
<dbReference type="Proteomes" id="UP001189122">
    <property type="component" value="Unassembled WGS sequence"/>
</dbReference>
<dbReference type="AlphaFoldDB" id="A0A7I8JRH0"/>
<feature type="region of interest" description="Disordered" evidence="1">
    <location>
        <begin position="158"/>
        <end position="186"/>
    </location>
</feature>
<dbReference type="EMBL" id="LR743604">
    <property type="protein sequence ID" value="CAA2633694.1"/>
    <property type="molecule type" value="Genomic_DNA"/>
</dbReference>